<sequence length="67" mass="8291">MKGQWQINGCNKCGYWIADRYYYKFKNKEEREQKLELALAHAAYWYTRYSFRNPLPPKTVYMVTEIW</sequence>
<organism evidence="1">
    <name type="scientific">marine sediment metagenome</name>
    <dbReference type="NCBI Taxonomy" id="412755"/>
    <lineage>
        <taxon>unclassified sequences</taxon>
        <taxon>metagenomes</taxon>
        <taxon>ecological metagenomes</taxon>
    </lineage>
</organism>
<evidence type="ECO:0000313" key="1">
    <source>
        <dbReference type="EMBL" id="KKL66358.1"/>
    </source>
</evidence>
<gene>
    <name evidence="1" type="ORF">LCGC14_2145810</name>
</gene>
<name>A0A0F9DWX8_9ZZZZ</name>
<reference evidence="1" key="1">
    <citation type="journal article" date="2015" name="Nature">
        <title>Complex archaea that bridge the gap between prokaryotes and eukaryotes.</title>
        <authorList>
            <person name="Spang A."/>
            <person name="Saw J.H."/>
            <person name="Jorgensen S.L."/>
            <person name="Zaremba-Niedzwiedzka K."/>
            <person name="Martijn J."/>
            <person name="Lind A.E."/>
            <person name="van Eijk R."/>
            <person name="Schleper C."/>
            <person name="Guy L."/>
            <person name="Ettema T.J."/>
        </authorList>
    </citation>
    <scope>NUCLEOTIDE SEQUENCE</scope>
</reference>
<dbReference type="AlphaFoldDB" id="A0A0F9DWX8"/>
<accession>A0A0F9DWX8</accession>
<proteinExistence type="predicted"/>
<protein>
    <submittedName>
        <fullName evidence="1">Uncharacterized protein</fullName>
    </submittedName>
</protein>
<comment type="caution">
    <text evidence="1">The sequence shown here is derived from an EMBL/GenBank/DDBJ whole genome shotgun (WGS) entry which is preliminary data.</text>
</comment>
<dbReference type="EMBL" id="LAZR01027232">
    <property type="protein sequence ID" value="KKL66358.1"/>
    <property type="molecule type" value="Genomic_DNA"/>
</dbReference>